<protein>
    <recommendedName>
        <fullName evidence="3">DUF6533 domain-containing protein</fullName>
    </recommendedName>
</protein>
<accession>A0A9P5X7E0</accession>
<dbReference type="InterPro" id="IPR045340">
    <property type="entry name" value="DUF6533"/>
</dbReference>
<feature type="transmembrane region" description="Helical" evidence="2">
    <location>
        <begin position="149"/>
        <end position="170"/>
    </location>
</feature>
<dbReference type="AlphaFoldDB" id="A0A9P5X7E0"/>
<name>A0A9P5X7E0_9AGAR</name>
<dbReference type="OrthoDB" id="3267855at2759"/>
<evidence type="ECO:0000313" key="5">
    <source>
        <dbReference type="Proteomes" id="UP000807342"/>
    </source>
</evidence>
<proteinExistence type="predicted"/>
<keyword evidence="5" id="KW-1185">Reference proteome</keyword>
<reference evidence="4" key="1">
    <citation type="submission" date="2020-11" db="EMBL/GenBank/DDBJ databases">
        <authorList>
            <consortium name="DOE Joint Genome Institute"/>
            <person name="Ahrendt S."/>
            <person name="Riley R."/>
            <person name="Andreopoulos W."/>
            <person name="Labutti K."/>
            <person name="Pangilinan J."/>
            <person name="Ruiz-Duenas F.J."/>
            <person name="Barrasa J.M."/>
            <person name="Sanchez-Garcia M."/>
            <person name="Camarero S."/>
            <person name="Miyauchi S."/>
            <person name="Serrano A."/>
            <person name="Linde D."/>
            <person name="Babiker R."/>
            <person name="Drula E."/>
            <person name="Ayuso-Fernandez I."/>
            <person name="Pacheco R."/>
            <person name="Padilla G."/>
            <person name="Ferreira P."/>
            <person name="Barriuso J."/>
            <person name="Kellner H."/>
            <person name="Castanera R."/>
            <person name="Alfaro M."/>
            <person name="Ramirez L."/>
            <person name="Pisabarro A.G."/>
            <person name="Kuo A."/>
            <person name="Tritt A."/>
            <person name="Lipzen A."/>
            <person name="He G."/>
            <person name="Yan M."/>
            <person name="Ng V."/>
            <person name="Cullen D."/>
            <person name="Martin F."/>
            <person name="Rosso M.-N."/>
            <person name="Henrissat B."/>
            <person name="Hibbett D."/>
            <person name="Martinez A.T."/>
            <person name="Grigoriev I.V."/>
        </authorList>
    </citation>
    <scope>NUCLEOTIDE SEQUENCE</scope>
    <source>
        <strain evidence="4">MF-IS2</strain>
    </source>
</reference>
<gene>
    <name evidence="4" type="ORF">P691DRAFT_786315</name>
</gene>
<dbReference type="Proteomes" id="UP000807342">
    <property type="component" value="Unassembled WGS sequence"/>
</dbReference>
<keyword evidence="2" id="KW-0472">Membrane</keyword>
<sequence>MKLTLVRSALLYYDYCLTFTSEVELIWGQRFRLSTLLYFFCRYALISNVVYTLTLAGVVHGRCVLHDLWKVEVAYTNDDHQSCDLGYRISATTSILGRLAVLTPVEVVWGIRTYSVCGNSRIIAVWLFVLGLGCIVANIHTTLTKLRGILAAGLLFGILLGLFELSAAILTTTRSIQALRAGGGWRAQNKGFVVCIFTAIPYLVNFILHTPVRLIASVRFEYFSFPHAIFQAIQRLLNAYPMPITGLMTARFLLYLRKWEKCRCISQEGSITEQMSMQFRPRGSAGTSSFADEFGRDPMSSTTGNGARADTHQAAV</sequence>
<evidence type="ECO:0000256" key="1">
    <source>
        <dbReference type="SAM" id="MobiDB-lite"/>
    </source>
</evidence>
<feature type="domain" description="DUF6533" evidence="3">
    <location>
        <begin position="8"/>
        <end position="44"/>
    </location>
</feature>
<keyword evidence="2" id="KW-1133">Transmembrane helix</keyword>
<evidence type="ECO:0000256" key="2">
    <source>
        <dbReference type="SAM" id="Phobius"/>
    </source>
</evidence>
<feature type="region of interest" description="Disordered" evidence="1">
    <location>
        <begin position="296"/>
        <end position="316"/>
    </location>
</feature>
<evidence type="ECO:0000313" key="4">
    <source>
        <dbReference type="EMBL" id="KAF9444716.1"/>
    </source>
</evidence>
<feature type="transmembrane region" description="Helical" evidence="2">
    <location>
        <begin position="191"/>
        <end position="216"/>
    </location>
</feature>
<evidence type="ECO:0000259" key="3">
    <source>
        <dbReference type="Pfam" id="PF20151"/>
    </source>
</evidence>
<feature type="transmembrane region" description="Helical" evidence="2">
    <location>
        <begin position="236"/>
        <end position="256"/>
    </location>
</feature>
<comment type="caution">
    <text evidence="4">The sequence shown here is derived from an EMBL/GenBank/DDBJ whole genome shotgun (WGS) entry which is preliminary data.</text>
</comment>
<feature type="transmembrane region" description="Helical" evidence="2">
    <location>
        <begin position="36"/>
        <end position="59"/>
    </location>
</feature>
<dbReference type="EMBL" id="MU151353">
    <property type="protein sequence ID" value="KAF9444716.1"/>
    <property type="molecule type" value="Genomic_DNA"/>
</dbReference>
<feature type="transmembrane region" description="Helical" evidence="2">
    <location>
        <begin position="95"/>
        <end position="111"/>
    </location>
</feature>
<organism evidence="4 5">
    <name type="scientific">Macrolepiota fuliginosa MF-IS2</name>
    <dbReference type="NCBI Taxonomy" id="1400762"/>
    <lineage>
        <taxon>Eukaryota</taxon>
        <taxon>Fungi</taxon>
        <taxon>Dikarya</taxon>
        <taxon>Basidiomycota</taxon>
        <taxon>Agaricomycotina</taxon>
        <taxon>Agaricomycetes</taxon>
        <taxon>Agaricomycetidae</taxon>
        <taxon>Agaricales</taxon>
        <taxon>Agaricineae</taxon>
        <taxon>Agaricaceae</taxon>
        <taxon>Macrolepiota</taxon>
    </lineage>
</organism>
<feature type="transmembrane region" description="Helical" evidence="2">
    <location>
        <begin position="123"/>
        <end position="143"/>
    </location>
</feature>
<dbReference type="Pfam" id="PF20151">
    <property type="entry name" value="DUF6533"/>
    <property type="match status" value="1"/>
</dbReference>
<keyword evidence="2" id="KW-0812">Transmembrane</keyword>